<feature type="non-terminal residue" evidence="1">
    <location>
        <position position="60"/>
    </location>
</feature>
<dbReference type="EMBL" id="JAUYVT010000170">
    <property type="protein sequence ID" value="MDP2567187.1"/>
    <property type="molecule type" value="Genomic_DNA"/>
</dbReference>
<protein>
    <submittedName>
        <fullName evidence="1">Uncharacterized protein</fullName>
    </submittedName>
</protein>
<accession>A0ABT9FK75</accession>
<sequence>MKAIILNCSLKSSDEVSNTNALLQEFIDVFNQKKVVTETIRVADYNIAFGVEGDMGNGDE</sequence>
<keyword evidence="2" id="KW-1185">Reference proteome</keyword>
<evidence type="ECO:0000313" key="2">
    <source>
        <dbReference type="Proteomes" id="UP001177212"/>
    </source>
</evidence>
<comment type="caution">
    <text evidence="1">The sequence shown here is derived from an EMBL/GenBank/DDBJ whole genome shotgun (WGS) entry which is preliminary data.</text>
</comment>
<evidence type="ECO:0000313" key="1">
    <source>
        <dbReference type="EMBL" id="MDP2567187.1"/>
    </source>
</evidence>
<dbReference type="Proteomes" id="UP001177212">
    <property type="component" value="Unassembled WGS sequence"/>
</dbReference>
<dbReference type="InterPro" id="IPR029039">
    <property type="entry name" value="Flavoprotein-like_sf"/>
</dbReference>
<proteinExistence type="predicted"/>
<name>A0ABT9FK75_9GAMM</name>
<gene>
    <name evidence="1" type="ORF">Q8W34_21455</name>
</gene>
<dbReference type="SUPFAM" id="SSF52218">
    <property type="entry name" value="Flavoproteins"/>
    <property type="match status" value="1"/>
</dbReference>
<reference evidence="1" key="1">
    <citation type="submission" date="2023-07" db="EMBL/GenBank/DDBJ databases">
        <title>Genome content predicts the carbon catabolic preferences of heterotrophic bacteria.</title>
        <authorList>
            <person name="Gralka M."/>
        </authorList>
    </citation>
    <scope>NUCLEOTIDE SEQUENCE</scope>
    <source>
        <strain evidence="1">4G09</strain>
    </source>
</reference>
<organism evidence="1 2">
    <name type="scientific">Pseudoalteromonas marina</name>
    <dbReference type="NCBI Taxonomy" id="267375"/>
    <lineage>
        <taxon>Bacteria</taxon>
        <taxon>Pseudomonadati</taxon>
        <taxon>Pseudomonadota</taxon>
        <taxon>Gammaproteobacteria</taxon>
        <taxon>Alteromonadales</taxon>
        <taxon>Pseudoalteromonadaceae</taxon>
        <taxon>Pseudoalteromonas</taxon>
    </lineage>
</organism>